<comment type="caution">
    <text evidence="1">The sequence shown here is derived from an EMBL/GenBank/DDBJ whole genome shotgun (WGS) entry which is preliminary data.</text>
</comment>
<organism evidence="1 2">
    <name type="scientific">Croceibacterium selenioxidans</name>
    <dbReference type="NCBI Taxonomy" id="2838833"/>
    <lineage>
        <taxon>Bacteria</taxon>
        <taxon>Pseudomonadati</taxon>
        <taxon>Pseudomonadota</taxon>
        <taxon>Alphaproteobacteria</taxon>
        <taxon>Sphingomonadales</taxon>
        <taxon>Erythrobacteraceae</taxon>
        <taxon>Croceibacterium</taxon>
    </lineage>
</organism>
<keyword evidence="2" id="KW-1185">Reference proteome</keyword>
<evidence type="ECO:0000313" key="1">
    <source>
        <dbReference type="EMBL" id="MBT2133164.1"/>
    </source>
</evidence>
<dbReference type="EMBL" id="JAHFVK010000001">
    <property type="protein sequence ID" value="MBT2133164.1"/>
    <property type="molecule type" value="Genomic_DNA"/>
</dbReference>
<reference evidence="1 2" key="1">
    <citation type="submission" date="2021-05" db="EMBL/GenBank/DDBJ databases">
        <title>Croceibacterium sp. LX-88 genome sequence.</title>
        <authorList>
            <person name="Luo X."/>
        </authorList>
    </citation>
    <scope>NUCLEOTIDE SEQUENCE [LARGE SCALE GENOMIC DNA]</scope>
    <source>
        <strain evidence="1 2">LX-88</strain>
    </source>
</reference>
<accession>A0ABS5W443</accession>
<dbReference type="RefSeq" id="WP_214534441.1">
    <property type="nucleotide sequence ID" value="NZ_JAHFVK010000001.1"/>
</dbReference>
<evidence type="ECO:0000313" key="2">
    <source>
        <dbReference type="Proteomes" id="UP000811255"/>
    </source>
</evidence>
<protein>
    <recommendedName>
        <fullName evidence="3">Lipoprotein</fullName>
    </recommendedName>
</protein>
<dbReference type="Proteomes" id="UP000811255">
    <property type="component" value="Unassembled WGS sequence"/>
</dbReference>
<gene>
    <name evidence="1" type="ORF">KK137_02355</name>
</gene>
<name>A0ABS5W443_9SPHN</name>
<evidence type="ECO:0008006" key="3">
    <source>
        <dbReference type="Google" id="ProtNLM"/>
    </source>
</evidence>
<proteinExistence type="predicted"/>
<dbReference type="PROSITE" id="PS51257">
    <property type="entry name" value="PROKAR_LIPOPROTEIN"/>
    <property type="match status" value="1"/>
</dbReference>
<sequence length="106" mass="11684">MRWSPLLLLAALSGCSESVDTFHVYDPDGRVRAAHVQLCGTETPMLQHGKYFFAGVPITCEGSGQIHLAYRDGDRADCAIGHVSTGSQQWYFRAQKASCEPREMHG</sequence>